<organism evidence="3 4">
    <name type="scientific">Pseudogulbenkiania ferrooxidans 2002</name>
    <dbReference type="NCBI Taxonomy" id="279714"/>
    <lineage>
        <taxon>Bacteria</taxon>
        <taxon>Pseudomonadati</taxon>
        <taxon>Pseudomonadota</taxon>
        <taxon>Betaproteobacteria</taxon>
        <taxon>Neisseriales</taxon>
        <taxon>Chromobacteriaceae</taxon>
        <taxon>Pseudogulbenkiania</taxon>
    </lineage>
</organism>
<evidence type="ECO:0000259" key="2">
    <source>
        <dbReference type="PROSITE" id="PS51782"/>
    </source>
</evidence>
<feature type="compositionally biased region" description="Low complexity" evidence="1">
    <location>
        <begin position="148"/>
        <end position="159"/>
    </location>
</feature>
<dbReference type="CDD" id="cd00118">
    <property type="entry name" value="LysM"/>
    <property type="match status" value="1"/>
</dbReference>
<dbReference type="eggNOG" id="COG1388">
    <property type="taxonomic scope" value="Bacteria"/>
</dbReference>
<feature type="domain" description="LysM" evidence="2">
    <location>
        <begin position="7"/>
        <end position="51"/>
    </location>
</feature>
<dbReference type="AlphaFoldDB" id="B9Z7T2"/>
<dbReference type="SMART" id="SM00257">
    <property type="entry name" value="LysM"/>
    <property type="match status" value="1"/>
</dbReference>
<evidence type="ECO:0000256" key="1">
    <source>
        <dbReference type="SAM" id="MobiDB-lite"/>
    </source>
</evidence>
<evidence type="ECO:0000313" key="3">
    <source>
        <dbReference type="EMBL" id="EEG07218.1"/>
    </source>
</evidence>
<dbReference type="InterPro" id="IPR036779">
    <property type="entry name" value="LysM_dom_sf"/>
</dbReference>
<sequence length="460" mass="51620" precursor="true">MTQMPTEIHIVQEGDTLSLIAKSRGVPLSKLIKLNKLQNPNRLQVGQPIYLSERAAFSIRVLFLDALRHPIENLAYQLVIDGKAHHGKAEKNGLSDEKVTRHADSTVEILAKDFMGNWQRLGATVSGYGEKLITLVSPYISFKDQLEPHPAGAPTTPTPADKKPVPSKAKPDLPKKPAGNPVPNNPDVKKKKKKGKEGESVIEIGVDLPKQLLQYMQAFEEKPISKDDWSNLARDLKCEVNVLKAIAKVESGGRSAFWVINDTHAHKVHAPKLVFERHHFHRLTCANGPHFNSKKKRYHGPGVPGCKSPYDIYPDICWPVAYRKAKYLKQEDKALPDGRVDNEDIYDNRQDYLRLINAYGRNSEAALKSASWGKFQVMGFNHAACNATEVETFVQMMCRNEAGQIELLAGFIEKNPGLWAAVKAKDWANIAKHYNGPSYKTYNYDVKLKEAYEQYCKMAG</sequence>
<dbReference type="InterPro" id="IPR018392">
    <property type="entry name" value="LysM"/>
</dbReference>
<keyword evidence="4" id="KW-1185">Reference proteome</keyword>
<accession>B9Z7T2</accession>
<feature type="compositionally biased region" description="Basic and acidic residues" evidence="1">
    <location>
        <begin position="160"/>
        <end position="175"/>
    </location>
</feature>
<proteinExistence type="predicted"/>
<dbReference type="PROSITE" id="PS51782">
    <property type="entry name" value="LYSM"/>
    <property type="match status" value="1"/>
</dbReference>
<dbReference type="Proteomes" id="UP000003165">
    <property type="component" value="Unassembled WGS sequence"/>
</dbReference>
<dbReference type="SUPFAM" id="SSF54106">
    <property type="entry name" value="LysM domain"/>
    <property type="match status" value="1"/>
</dbReference>
<feature type="region of interest" description="Disordered" evidence="1">
    <location>
        <begin position="146"/>
        <end position="196"/>
    </location>
</feature>
<protein>
    <submittedName>
        <fullName evidence="3">Peptidoglycan-binding LysM</fullName>
    </submittedName>
</protein>
<dbReference type="Gene3D" id="3.10.350.10">
    <property type="entry name" value="LysM domain"/>
    <property type="match status" value="1"/>
</dbReference>
<dbReference type="Pfam" id="PF11860">
    <property type="entry name" value="Muramidase"/>
    <property type="match status" value="1"/>
</dbReference>
<gene>
    <name evidence="3" type="ORF">FuraDRAFT_3418</name>
</gene>
<reference evidence="3 4" key="1">
    <citation type="submission" date="2009-02" db="EMBL/GenBank/DDBJ databases">
        <title>Sequencing of the draft genome and assembly of Lutiella nitroferrum 2002.</title>
        <authorList>
            <consortium name="US DOE Joint Genome Institute (JGI-PGF)"/>
            <person name="Lucas S."/>
            <person name="Copeland A."/>
            <person name="Lapidus A."/>
            <person name="Glavina del Rio T."/>
            <person name="Tice H."/>
            <person name="Bruce D."/>
            <person name="Goodwin L."/>
            <person name="Pitluck S."/>
            <person name="Larimer F."/>
            <person name="Land M.L."/>
            <person name="Hauser L."/>
            <person name="Coates J.D."/>
        </authorList>
    </citation>
    <scope>NUCLEOTIDE SEQUENCE [LARGE SCALE GENOMIC DNA]</scope>
    <source>
        <strain evidence="3 4">2002</strain>
    </source>
</reference>
<dbReference type="EMBL" id="ACIS01000010">
    <property type="protein sequence ID" value="EEG07218.1"/>
    <property type="molecule type" value="Genomic_DNA"/>
</dbReference>
<comment type="caution">
    <text evidence="3">The sequence shown here is derived from an EMBL/GenBank/DDBJ whole genome shotgun (WGS) entry which is preliminary data.</text>
</comment>
<dbReference type="RefSeq" id="WP_008955437.1">
    <property type="nucleotide sequence ID" value="NZ_ACIS01000010.1"/>
</dbReference>
<name>B9Z7T2_9NEIS</name>
<evidence type="ECO:0000313" key="4">
    <source>
        <dbReference type="Proteomes" id="UP000003165"/>
    </source>
</evidence>
<dbReference type="Pfam" id="PF01476">
    <property type="entry name" value="LysM"/>
    <property type="match status" value="1"/>
</dbReference>
<dbReference type="InterPro" id="IPR024408">
    <property type="entry name" value="Muramidase"/>
</dbReference>